<protein>
    <recommendedName>
        <fullName evidence="14">Integrase/recombinase XerD</fullName>
    </recommendedName>
</protein>
<dbReference type="Pfam" id="PF02899">
    <property type="entry name" value="Phage_int_SAM_1"/>
    <property type="match status" value="1"/>
</dbReference>
<dbReference type="PANTHER" id="PTHR30349">
    <property type="entry name" value="PHAGE INTEGRASE-RELATED"/>
    <property type="match status" value="1"/>
</dbReference>
<dbReference type="InterPro" id="IPR044068">
    <property type="entry name" value="CB"/>
</dbReference>
<organism evidence="12 13">
    <name type="scientific">Paenibacillus barengoltzii G22</name>
    <dbReference type="NCBI Taxonomy" id="1235795"/>
    <lineage>
        <taxon>Bacteria</taxon>
        <taxon>Bacillati</taxon>
        <taxon>Bacillota</taxon>
        <taxon>Bacilli</taxon>
        <taxon>Bacillales</taxon>
        <taxon>Paenibacillaceae</taxon>
        <taxon>Paenibacillus</taxon>
    </lineage>
</organism>
<dbReference type="SUPFAM" id="SSF56349">
    <property type="entry name" value="DNA breaking-rejoining enzymes"/>
    <property type="match status" value="1"/>
</dbReference>
<dbReference type="PROSITE" id="PS51898">
    <property type="entry name" value="TYR_RECOMBINASE"/>
    <property type="match status" value="1"/>
</dbReference>
<evidence type="ECO:0000256" key="2">
    <source>
        <dbReference type="ARBA" id="ARBA00022490"/>
    </source>
</evidence>
<evidence type="ECO:0000256" key="5">
    <source>
        <dbReference type="ARBA" id="ARBA00022908"/>
    </source>
</evidence>
<evidence type="ECO:0000256" key="6">
    <source>
        <dbReference type="ARBA" id="ARBA00023125"/>
    </source>
</evidence>
<dbReference type="InterPro" id="IPR002104">
    <property type="entry name" value="Integrase_catalytic"/>
</dbReference>
<accession>R9LNL4</accession>
<dbReference type="Pfam" id="PF00589">
    <property type="entry name" value="Phage_integrase"/>
    <property type="match status" value="1"/>
</dbReference>
<dbReference type="Gene3D" id="1.10.150.130">
    <property type="match status" value="1"/>
</dbReference>
<dbReference type="InterPro" id="IPR011010">
    <property type="entry name" value="DNA_brk_join_enz"/>
</dbReference>
<keyword evidence="4" id="KW-0159">Chromosome partition</keyword>
<reference evidence="12 13" key="1">
    <citation type="submission" date="2013-04" db="EMBL/GenBank/DDBJ databases">
        <title>The Genome Sequence of Paenibacillus barengoltzii G22.</title>
        <authorList>
            <consortium name="The Broad Institute Genomics Platform"/>
            <consortium name="The Broad Institute Genome Sequencing Center for Infectious Disease"/>
            <person name="Earl A."/>
            <person name="Xavier R."/>
            <person name="Elson C."/>
            <person name="Duck W."/>
            <person name="Walker B."/>
            <person name="Young S."/>
            <person name="Zeng Q."/>
            <person name="Gargeya S."/>
            <person name="Fitzgerald M."/>
            <person name="Haas B."/>
            <person name="Abouelleil A."/>
            <person name="Allen A.W."/>
            <person name="Alvarado L."/>
            <person name="Arachchi H.M."/>
            <person name="Berlin A.M."/>
            <person name="Chapman S.B."/>
            <person name="Gainer-Dewar J."/>
            <person name="Goldberg J."/>
            <person name="Griggs A."/>
            <person name="Gujja S."/>
            <person name="Hansen M."/>
            <person name="Howarth C."/>
            <person name="Imamovic A."/>
            <person name="Ireland A."/>
            <person name="Larimer J."/>
            <person name="McCowan C."/>
            <person name="Murphy C."/>
            <person name="Pearson M."/>
            <person name="Poon T.W."/>
            <person name="Priest M."/>
            <person name="Roberts A."/>
            <person name="Saif S."/>
            <person name="Shea T."/>
            <person name="Sisk P."/>
            <person name="Sykes S."/>
            <person name="Wortman J."/>
            <person name="Nusbaum C."/>
            <person name="Birren B."/>
        </authorList>
    </citation>
    <scope>NUCLEOTIDE SEQUENCE [LARGE SCALE GENOMIC DNA]</scope>
    <source>
        <strain evidence="12 13">G22</strain>
    </source>
</reference>
<evidence type="ECO:0000256" key="1">
    <source>
        <dbReference type="ARBA" id="ARBA00004496"/>
    </source>
</evidence>
<dbReference type="GO" id="GO:0003677">
    <property type="term" value="F:DNA binding"/>
    <property type="evidence" value="ECO:0007669"/>
    <property type="project" value="UniProtKB-UniRule"/>
</dbReference>
<keyword evidence="7" id="KW-0233">DNA recombination</keyword>
<dbReference type="Proteomes" id="UP000019598">
    <property type="component" value="Unassembled WGS sequence"/>
</dbReference>
<name>R9LNL4_9BACL</name>
<evidence type="ECO:0008006" key="14">
    <source>
        <dbReference type="Google" id="ProtNLM"/>
    </source>
</evidence>
<dbReference type="GO" id="GO:0005737">
    <property type="term" value="C:cytoplasm"/>
    <property type="evidence" value="ECO:0007669"/>
    <property type="project" value="UniProtKB-SubCell"/>
</dbReference>
<dbReference type="PATRIC" id="fig|1235795.3.peg.1579"/>
<keyword evidence="5" id="KW-0229">DNA integration</keyword>
<comment type="subcellular location">
    <subcellularLocation>
        <location evidence="1">Cytoplasm</location>
    </subcellularLocation>
</comment>
<keyword evidence="6 9" id="KW-0238">DNA-binding</keyword>
<comment type="caution">
    <text evidence="12">The sequence shown here is derived from an EMBL/GenBank/DDBJ whole genome shotgun (WGS) entry which is preliminary data.</text>
</comment>
<feature type="domain" description="Tyr recombinase" evidence="10">
    <location>
        <begin position="112"/>
        <end position="298"/>
    </location>
</feature>
<evidence type="ECO:0000256" key="3">
    <source>
        <dbReference type="ARBA" id="ARBA00022618"/>
    </source>
</evidence>
<keyword evidence="8" id="KW-0131">Cell cycle</keyword>
<evidence type="ECO:0000256" key="9">
    <source>
        <dbReference type="PROSITE-ProRule" id="PRU01248"/>
    </source>
</evidence>
<evidence type="ECO:0000313" key="13">
    <source>
        <dbReference type="Proteomes" id="UP000019598"/>
    </source>
</evidence>
<dbReference type="InterPro" id="IPR050090">
    <property type="entry name" value="Tyrosine_recombinase_XerCD"/>
</dbReference>
<dbReference type="GO" id="GO:0015074">
    <property type="term" value="P:DNA integration"/>
    <property type="evidence" value="ECO:0007669"/>
    <property type="project" value="UniProtKB-KW"/>
</dbReference>
<dbReference type="GeneID" id="43344654"/>
<dbReference type="InterPro" id="IPR010998">
    <property type="entry name" value="Integrase_recombinase_N"/>
</dbReference>
<dbReference type="InterPro" id="IPR013762">
    <property type="entry name" value="Integrase-like_cat_sf"/>
</dbReference>
<evidence type="ECO:0000256" key="8">
    <source>
        <dbReference type="ARBA" id="ARBA00023306"/>
    </source>
</evidence>
<proteinExistence type="predicted"/>
<dbReference type="AlphaFoldDB" id="R9LNL4"/>
<dbReference type="GO" id="GO:0007059">
    <property type="term" value="P:chromosome segregation"/>
    <property type="evidence" value="ECO:0007669"/>
    <property type="project" value="UniProtKB-KW"/>
</dbReference>
<dbReference type="STRING" id="1235795.C812_01617"/>
<evidence type="ECO:0000256" key="7">
    <source>
        <dbReference type="ARBA" id="ARBA00023172"/>
    </source>
</evidence>
<dbReference type="OrthoDB" id="9801717at2"/>
<keyword evidence="3" id="KW-0132">Cell division</keyword>
<dbReference type="Gene3D" id="1.10.443.10">
    <property type="entry name" value="Intergrase catalytic core"/>
    <property type="match status" value="1"/>
</dbReference>
<evidence type="ECO:0000259" key="11">
    <source>
        <dbReference type="PROSITE" id="PS51900"/>
    </source>
</evidence>
<evidence type="ECO:0000256" key="4">
    <source>
        <dbReference type="ARBA" id="ARBA00022829"/>
    </source>
</evidence>
<evidence type="ECO:0000259" key="10">
    <source>
        <dbReference type="PROSITE" id="PS51898"/>
    </source>
</evidence>
<feature type="domain" description="Core-binding (CB)" evidence="11">
    <location>
        <begin position="1"/>
        <end position="90"/>
    </location>
</feature>
<dbReference type="GO" id="GO:0006310">
    <property type="term" value="P:DNA recombination"/>
    <property type="evidence" value="ECO:0007669"/>
    <property type="project" value="UniProtKB-KW"/>
</dbReference>
<evidence type="ECO:0000313" key="12">
    <source>
        <dbReference type="EMBL" id="EOS57297.1"/>
    </source>
</evidence>
<dbReference type="HOGENOM" id="CLU_027562_9_6_9"/>
<sequence>MNDAEVLERYERELSYFDIYMKDRGYSKETQNGYQHDLKKFLRDLHGKPVAEVTDLDVMRHLTNIREAGSGARYRNRCQSAIRLFYKVMIKFKLAANNPVMEIERAKVEKNKKPVFLQQQYLETCLSQIEGRYMARDVAIIALMAYAGLRVSEIVRLDLTDFDPIESKIGVHGKGDKWRYIPLPIELSRLLEEALAHRQTPKNKKDEQAFFISQFGRRISKRMVQVIADRTLDGLVETYPQLKGQPLSAHKFRHSFASNLLRNDVDIRTVQELLGHEDISTTQIYTHVLDEAKELAMSKVRPNLAFMNQNRRSQ</sequence>
<dbReference type="PANTHER" id="PTHR30349:SF77">
    <property type="entry name" value="TYROSINE RECOMBINASE XERC"/>
    <property type="match status" value="1"/>
</dbReference>
<keyword evidence="2" id="KW-0963">Cytoplasm</keyword>
<dbReference type="GO" id="GO:0051301">
    <property type="term" value="P:cell division"/>
    <property type="evidence" value="ECO:0007669"/>
    <property type="project" value="UniProtKB-KW"/>
</dbReference>
<dbReference type="PROSITE" id="PS51900">
    <property type="entry name" value="CB"/>
    <property type="match status" value="1"/>
</dbReference>
<gene>
    <name evidence="12" type="ORF">C812_01617</name>
</gene>
<dbReference type="InterPro" id="IPR004107">
    <property type="entry name" value="Integrase_SAM-like_N"/>
</dbReference>
<dbReference type="RefSeq" id="WP_016312141.1">
    <property type="nucleotide sequence ID" value="NZ_KE159652.1"/>
</dbReference>
<dbReference type="EMBL" id="ASSZ01000013">
    <property type="protein sequence ID" value="EOS57297.1"/>
    <property type="molecule type" value="Genomic_DNA"/>
</dbReference>